<dbReference type="InterPro" id="IPR000847">
    <property type="entry name" value="LysR_HTH_N"/>
</dbReference>
<dbReference type="SUPFAM" id="SSF46785">
    <property type="entry name" value="Winged helix' DNA-binding domain"/>
    <property type="match status" value="1"/>
</dbReference>
<reference evidence="7" key="1">
    <citation type="submission" date="2016-10" db="EMBL/GenBank/DDBJ databases">
        <authorList>
            <person name="Varghese N."/>
            <person name="Submissions S."/>
        </authorList>
    </citation>
    <scope>NUCLEOTIDE SEQUENCE [LARGE SCALE GENOMIC DNA]</scope>
    <source>
        <strain evidence="7">DSM 25157</strain>
    </source>
</reference>
<dbReference type="Proteomes" id="UP000199002">
    <property type="component" value="Unassembled WGS sequence"/>
</dbReference>
<protein>
    <submittedName>
        <fullName evidence="6">DNA-binding transcriptional regulator, LysR family</fullName>
    </submittedName>
</protein>
<keyword evidence="4" id="KW-0804">Transcription</keyword>
<dbReference type="GO" id="GO:0003700">
    <property type="term" value="F:DNA-binding transcription factor activity"/>
    <property type="evidence" value="ECO:0007669"/>
    <property type="project" value="InterPro"/>
</dbReference>
<evidence type="ECO:0000313" key="6">
    <source>
        <dbReference type="EMBL" id="SEA38268.1"/>
    </source>
</evidence>
<dbReference type="PANTHER" id="PTHR30126">
    <property type="entry name" value="HTH-TYPE TRANSCRIPTIONAL REGULATOR"/>
    <property type="match status" value="1"/>
</dbReference>
<dbReference type="RefSeq" id="WP_092698090.1">
    <property type="nucleotide sequence ID" value="NZ_CAXIQW010000047.1"/>
</dbReference>
<keyword evidence="7" id="KW-1185">Reference proteome</keyword>
<dbReference type="PROSITE" id="PS50931">
    <property type="entry name" value="HTH_LYSR"/>
    <property type="match status" value="1"/>
</dbReference>
<dbReference type="Pfam" id="PF00126">
    <property type="entry name" value="HTH_1"/>
    <property type="match status" value="1"/>
</dbReference>
<accession>A0A1H4AR47</accession>
<feature type="domain" description="HTH lysR-type" evidence="5">
    <location>
        <begin position="1"/>
        <end position="58"/>
    </location>
</feature>
<gene>
    <name evidence="6" type="ORF">SAMN05421875_11145</name>
</gene>
<dbReference type="InterPro" id="IPR036390">
    <property type="entry name" value="WH_DNA-bd_sf"/>
</dbReference>
<dbReference type="FunFam" id="1.10.10.10:FF:000001">
    <property type="entry name" value="LysR family transcriptional regulator"/>
    <property type="match status" value="1"/>
</dbReference>
<evidence type="ECO:0000256" key="3">
    <source>
        <dbReference type="ARBA" id="ARBA00023125"/>
    </source>
</evidence>
<dbReference type="GeneID" id="34232586"/>
<proteinExistence type="inferred from homology"/>
<name>A0A1H4AR47_9BURK</name>
<dbReference type="PRINTS" id="PR00039">
    <property type="entry name" value="HTHLYSR"/>
</dbReference>
<dbReference type="STRING" id="592050.SAMN05421875_11145"/>
<dbReference type="InterPro" id="IPR036388">
    <property type="entry name" value="WH-like_DNA-bd_sf"/>
</dbReference>
<dbReference type="SUPFAM" id="SSF53850">
    <property type="entry name" value="Periplasmic binding protein-like II"/>
    <property type="match status" value="1"/>
</dbReference>
<evidence type="ECO:0000259" key="5">
    <source>
        <dbReference type="PROSITE" id="PS50931"/>
    </source>
</evidence>
<sequence>MNLRHLEHLLAVADTGSFSRAAARLFITQSALSRSIQGLELELGGPVLDRLGKRNTLTPLGQEVVARARPILRDLEALRDSARLLQQGDLGRISVGLGSGPAALLTVPLLTTVARDHPGLRVSVTHGPAELLVMQLRNRQCDALVVDLRRVVPAPDLQIEALAEQRADFIVRSGHPLAGAARVTLAQVLAYPVACTPLSDEVIRLMVDQFGLQAHPSEMVRLECDDVSALLATVEQSDAVFLGVRAAARAGLDAGRLVALPMHPDMRAGARYAVITLAGRTTAPAMASFRQILQTHLHDDAL</sequence>
<dbReference type="PANTHER" id="PTHR30126:SF98">
    <property type="entry name" value="HTH-TYPE TRANSCRIPTIONAL ACTIVATOR BAUR"/>
    <property type="match status" value="1"/>
</dbReference>
<dbReference type="Gene3D" id="1.10.10.10">
    <property type="entry name" value="Winged helix-like DNA-binding domain superfamily/Winged helix DNA-binding domain"/>
    <property type="match status" value="1"/>
</dbReference>
<dbReference type="EMBL" id="FNQJ01000011">
    <property type="protein sequence ID" value="SEA38268.1"/>
    <property type="molecule type" value="Genomic_DNA"/>
</dbReference>
<dbReference type="AlphaFoldDB" id="A0A1H4AR47"/>
<evidence type="ECO:0000313" key="7">
    <source>
        <dbReference type="Proteomes" id="UP000199002"/>
    </source>
</evidence>
<dbReference type="InterPro" id="IPR005119">
    <property type="entry name" value="LysR_subst-bd"/>
</dbReference>
<evidence type="ECO:0000256" key="2">
    <source>
        <dbReference type="ARBA" id="ARBA00023015"/>
    </source>
</evidence>
<evidence type="ECO:0000256" key="4">
    <source>
        <dbReference type="ARBA" id="ARBA00023163"/>
    </source>
</evidence>
<organism evidence="6 7">
    <name type="scientific">Acidovorax soli</name>
    <dbReference type="NCBI Taxonomy" id="592050"/>
    <lineage>
        <taxon>Bacteria</taxon>
        <taxon>Pseudomonadati</taxon>
        <taxon>Pseudomonadota</taxon>
        <taxon>Betaproteobacteria</taxon>
        <taxon>Burkholderiales</taxon>
        <taxon>Comamonadaceae</taxon>
        <taxon>Acidovorax</taxon>
    </lineage>
</organism>
<comment type="similarity">
    <text evidence="1">Belongs to the LysR transcriptional regulatory family.</text>
</comment>
<evidence type="ECO:0000256" key="1">
    <source>
        <dbReference type="ARBA" id="ARBA00009437"/>
    </source>
</evidence>
<keyword evidence="3 6" id="KW-0238">DNA-binding</keyword>
<dbReference type="Pfam" id="PF03466">
    <property type="entry name" value="LysR_substrate"/>
    <property type="match status" value="1"/>
</dbReference>
<dbReference type="Gene3D" id="3.40.190.290">
    <property type="match status" value="1"/>
</dbReference>
<keyword evidence="2" id="KW-0805">Transcription regulation</keyword>
<dbReference type="GO" id="GO:0000976">
    <property type="term" value="F:transcription cis-regulatory region binding"/>
    <property type="evidence" value="ECO:0007669"/>
    <property type="project" value="TreeGrafter"/>
</dbReference>